<organism evidence="2 3">
    <name type="scientific">Lysobacter enzymogenes</name>
    <dbReference type="NCBI Taxonomy" id="69"/>
    <lineage>
        <taxon>Bacteria</taxon>
        <taxon>Pseudomonadati</taxon>
        <taxon>Pseudomonadota</taxon>
        <taxon>Gammaproteobacteria</taxon>
        <taxon>Lysobacterales</taxon>
        <taxon>Lysobacteraceae</taxon>
        <taxon>Lysobacter</taxon>
    </lineage>
</organism>
<proteinExistence type="predicted"/>
<gene>
    <name evidence="2" type="ORF">D9T17_13795</name>
</gene>
<evidence type="ECO:0000256" key="1">
    <source>
        <dbReference type="SAM" id="MobiDB-lite"/>
    </source>
</evidence>
<evidence type="ECO:0000313" key="2">
    <source>
        <dbReference type="EMBL" id="ROU06518.1"/>
    </source>
</evidence>
<accession>A0A3N2RGG3</accession>
<reference evidence="2 3" key="1">
    <citation type="submission" date="2018-10" db="EMBL/GenBank/DDBJ databases">
        <title>The genome of Lysobacter enzymogenes OH11.</title>
        <authorList>
            <person name="Liu F."/>
            <person name="Zhao Y."/>
            <person name="Qian G."/>
            <person name="Chen Y."/>
            <person name="Xu H."/>
        </authorList>
    </citation>
    <scope>NUCLEOTIDE SEQUENCE [LARGE SCALE GENOMIC DNA]</scope>
    <source>
        <strain evidence="2 3">OH11</strain>
    </source>
</reference>
<name>A0A3N2RGG3_LYSEN</name>
<dbReference type="EMBL" id="RCTY01000033">
    <property type="protein sequence ID" value="ROU06518.1"/>
    <property type="molecule type" value="Genomic_DNA"/>
</dbReference>
<sequence>MPNRNFYLRDVILSAQGPLADRYPPPGAVPAQVCAFGGPAAQDLGKELEVTCRLRPYQSDAKKKWWNDENLLDPKQLRLQVEFQVNVRPNQNVAYFVYGDTEVVSPKSHVVLGGFLGAALWAVFLALSPLSAGATAPAGSKAGPLPASTEPGESQTPPKAENPRSLPDSLPAATPGLSSDWSQFRNRLLRELPPAALNLLALSWTVVRQAAVGGLTALVLIVVAKGTEGMQPPISIRIQDFWGGLMIGILSAPLAKWLRAKFSDL</sequence>
<dbReference type="AlphaFoldDB" id="A0A3N2RGG3"/>
<feature type="region of interest" description="Disordered" evidence="1">
    <location>
        <begin position="137"/>
        <end position="172"/>
    </location>
</feature>
<dbReference type="Proteomes" id="UP000275910">
    <property type="component" value="Unassembled WGS sequence"/>
</dbReference>
<comment type="caution">
    <text evidence="2">The sequence shown here is derived from an EMBL/GenBank/DDBJ whole genome shotgun (WGS) entry which is preliminary data.</text>
</comment>
<protein>
    <submittedName>
        <fullName evidence="2">Uncharacterized protein</fullName>
    </submittedName>
</protein>
<evidence type="ECO:0000313" key="3">
    <source>
        <dbReference type="Proteomes" id="UP000275910"/>
    </source>
</evidence>